<evidence type="ECO:0000256" key="5">
    <source>
        <dbReference type="ARBA" id="ARBA00022737"/>
    </source>
</evidence>
<dbReference type="PROSITE" id="PS50082">
    <property type="entry name" value="WD_REPEATS_2"/>
    <property type="match status" value="3"/>
</dbReference>
<protein>
    <recommendedName>
        <fullName evidence="8">WD repeat-containing protein 75 second beta-propeller domain-containing protein</fullName>
    </recommendedName>
</protein>
<evidence type="ECO:0000256" key="1">
    <source>
        <dbReference type="ARBA" id="ARBA00004604"/>
    </source>
</evidence>
<dbReference type="SUPFAM" id="SSF82171">
    <property type="entry name" value="DPP6 N-terminal domain-like"/>
    <property type="match status" value="1"/>
</dbReference>
<keyword evidence="2" id="KW-0690">Ribosome biogenesis</keyword>
<evidence type="ECO:0000256" key="3">
    <source>
        <dbReference type="ARBA" id="ARBA00022552"/>
    </source>
</evidence>
<dbReference type="Pfam" id="PF23869">
    <property type="entry name" value="Beta-prop_WDR75_1st"/>
    <property type="match status" value="2"/>
</dbReference>
<organism evidence="9">
    <name type="scientific">Fagus sylvatica</name>
    <name type="common">Beechnut</name>
    <dbReference type="NCBI Taxonomy" id="28930"/>
    <lineage>
        <taxon>Eukaryota</taxon>
        <taxon>Viridiplantae</taxon>
        <taxon>Streptophyta</taxon>
        <taxon>Embryophyta</taxon>
        <taxon>Tracheophyta</taxon>
        <taxon>Spermatophyta</taxon>
        <taxon>Magnoliopsida</taxon>
        <taxon>eudicotyledons</taxon>
        <taxon>Gunneridae</taxon>
        <taxon>Pentapetalae</taxon>
        <taxon>rosids</taxon>
        <taxon>fabids</taxon>
        <taxon>Fagales</taxon>
        <taxon>Fagaceae</taxon>
        <taxon>Fagus</taxon>
    </lineage>
</organism>
<keyword evidence="6" id="KW-0539">Nucleus</keyword>
<proteinExistence type="predicted"/>
<reference evidence="9" key="1">
    <citation type="submission" date="2018-02" db="EMBL/GenBank/DDBJ databases">
        <authorList>
            <person name="Cohen D.B."/>
            <person name="Kent A.D."/>
        </authorList>
    </citation>
    <scope>NUCLEOTIDE SEQUENCE</scope>
</reference>
<keyword evidence="5" id="KW-0677">Repeat</keyword>
<evidence type="ECO:0000313" key="9">
    <source>
        <dbReference type="EMBL" id="SPD28393.1"/>
    </source>
</evidence>
<dbReference type="SMART" id="SM00320">
    <property type="entry name" value="WD40"/>
    <property type="match status" value="6"/>
</dbReference>
<name>A0A2N9IW69_FAGSY</name>
<dbReference type="InterPro" id="IPR057644">
    <property type="entry name" value="Beta-prop_WDR75_2nd"/>
</dbReference>
<feature type="domain" description="WD repeat-containing protein 75 second beta-propeller" evidence="8">
    <location>
        <begin position="437"/>
        <end position="612"/>
    </location>
</feature>
<comment type="subcellular location">
    <subcellularLocation>
        <location evidence="1">Nucleus</location>
        <location evidence="1">Nucleolus</location>
    </subcellularLocation>
</comment>
<feature type="repeat" description="WD" evidence="7">
    <location>
        <begin position="43"/>
        <end position="87"/>
    </location>
</feature>
<dbReference type="Pfam" id="PF00400">
    <property type="entry name" value="WD40"/>
    <property type="match status" value="1"/>
</dbReference>
<dbReference type="Pfam" id="PF23769">
    <property type="entry name" value="Beta-prop_WDR75_2nd"/>
    <property type="match status" value="1"/>
</dbReference>
<sequence length="877" mass="96072">MRGGSSYVVSPPAFSNDGKYLLVCTANIVSIFSTSTALQVASLEGHTGPVTSVIVVPGSKILCYCWTASLDGSIRYWDFSVPELIKKLNVNMPIFSMVIPSIRGQPAESNEKPTDVFAYMSVEDKKVQENRPKAMHGQIRKCFAIPNSLLMPMNSGLNGISSHCKNRVEGEVMDSRSIDSVCLVSIMKDEACLIAPRHEQKLLSLLGTPQPESITVSPSGKFFGIRNNRKLHVWSVPTTDSGRVLAKKITLHHTKTLNVLAFHPTERIIAAGDVSGRILVWRGFGCQTFSTGDELANKEEERPGVRGNDDADSCSTWHWHSAEVKVLSFSSDGAYLYSGGKEGVLVVWQLDTGKKKFLPRIGSPLLYFTDSPDPTLSSISCADNQIHILKMPSMDVLKSISGIKLPYSFPGRYEALRSGFAFDYASGLVALRTESYGIQFYSLFDDHGIYEVQVCERNHQPGDEITVVVNLVALSQDGSMMSTAEVRLPEEGIGGLVCLKFWASGSENKKFTLSTVIYEPHRDAGISAVAFHPIRHMAVSSSYGGDFKIWVCNDIQQKDQMSQNSGWACLAVGAYKKKPMTAAAFSSDGSVLAVAAETVITLWDPDKNVLVAVIGETSTCKAPVWWDFARVASAFQEQKLPSSHLPIVTLSFAGKSEYLLSVSRGSKPQLSVWNMSKLSLSWSYRLHIEAVACAVDLLSFAVLALLPESSICMESNESMSQGRDGVILLFNVMDPVPVSTWSVRKAKGGGLAFLQGNPSSLEQNVSDGNAPKEFLVYINGDHEYVLYDPYGNEANELNTTRRQGLVELEESGQFGYASIYGELPELKKRNKTSLVPSVLSERPWETIFSGSSHSLPPLTKLCSAFLESLMEKRTAVE</sequence>
<dbReference type="PANTHER" id="PTHR45176:SF1">
    <property type="entry name" value="TRANSDUCIN FAMILY PROTEIN _ WD-40 REPEAT FAMILY PROTEIN-RELATED"/>
    <property type="match status" value="1"/>
</dbReference>
<dbReference type="InterPro" id="IPR001680">
    <property type="entry name" value="WD40_rpt"/>
</dbReference>
<evidence type="ECO:0000256" key="6">
    <source>
        <dbReference type="ARBA" id="ARBA00023242"/>
    </source>
</evidence>
<dbReference type="PANTHER" id="PTHR45176">
    <property type="entry name" value="TRANSDUCIN FAMILY PROTEIN / WD-40 REPEAT FAMILY PROTEIN-RELATED"/>
    <property type="match status" value="1"/>
</dbReference>
<dbReference type="Gene3D" id="2.130.10.10">
    <property type="entry name" value="YVTN repeat-like/Quinoprotein amine dehydrogenase"/>
    <property type="match status" value="3"/>
</dbReference>
<evidence type="ECO:0000259" key="8">
    <source>
        <dbReference type="Pfam" id="PF23769"/>
    </source>
</evidence>
<evidence type="ECO:0000256" key="2">
    <source>
        <dbReference type="ARBA" id="ARBA00022517"/>
    </source>
</evidence>
<keyword evidence="3" id="KW-0698">rRNA processing</keyword>
<gene>
    <name evidence="9" type="ORF">FSB_LOCUS56275</name>
</gene>
<evidence type="ECO:0000256" key="4">
    <source>
        <dbReference type="ARBA" id="ARBA00022574"/>
    </source>
</evidence>
<dbReference type="EMBL" id="OIVN01006229">
    <property type="protein sequence ID" value="SPD28393.1"/>
    <property type="molecule type" value="Genomic_DNA"/>
</dbReference>
<dbReference type="InterPro" id="IPR015943">
    <property type="entry name" value="WD40/YVTN_repeat-like_dom_sf"/>
</dbReference>
<dbReference type="PROSITE" id="PS50294">
    <property type="entry name" value="WD_REPEATS_REGION"/>
    <property type="match status" value="1"/>
</dbReference>
<dbReference type="AlphaFoldDB" id="A0A2N9IW69"/>
<accession>A0A2N9IW69</accession>
<dbReference type="InterPro" id="IPR036322">
    <property type="entry name" value="WD40_repeat_dom_sf"/>
</dbReference>
<feature type="repeat" description="WD" evidence="7">
    <location>
        <begin position="250"/>
        <end position="281"/>
    </location>
</feature>
<keyword evidence="4 7" id="KW-0853">WD repeat</keyword>
<dbReference type="SUPFAM" id="SSF50978">
    <property type="entry name" value="WD40 repeat-like"/>
    <property type="match status" value="1"/>
</dbReference>
<evidence type="ECO:0000256" key="7">
    <source>
        <dbReference type="PROSITE-ProRule" id="PRU00221"/>
    </source>
</evidence>
<feature type="repeat" description="WD" evidence="7">
    <location>
        <begin position="317"/>
        <end position="358"/>
    </location>
</feature>